<evidence type="ECO:0000256" key="3">
    <source>
        <dbReference type="ARBA" id="ARBA00022898"/>
    </source>
</evidence>
<keyword evidence="8" id="KW-1185">Reference proteome</keyword>
<dbReference type="CDD" id="cd00609">
    <property type="entry name" value="AAT_like"/>
    <property type="match status" value="1"/>
</dbReference>
<dbReference type="InterPro" id="IPR015424">
    <property type="entry name" value="PyrdxlP-dep_Trfase"/>
</dbReference>
<evidence type="ECO:0000256" key="2">
    <source>
        <dbReference type="ARBA" id="ARBA00012224"/>
    </source>
</evidence>
<keyword evidence="4 7" id="KW-0456">Lyase</keyword>
<dbReference type="SUPFAM" id="SSF53383">
    <property type="entry name" value="PLP-dependent transferases"/>
    <property type="match status" value="1"/>
</dbReference>
<dbReference type="Gene3D" id="3.90.1150.10">
    <property type="entry name" value="Aspartate Aminotransferase, domain 1"/>
    <property type="match status" value="1"/>
</dbReference>
<comment type="cofactor">
    <cofactor evidence="1">
        <name>pyridoxal 5'-phosphate</name>
        <dbReference type="ChEBI" id="CHEBI:597326"/>
    </cofactor>
</comment>
<accession>A0ABM9P8B3</accession>
<dbReference type="GO" id="GO:0047804">
    <property type="term" value="F:cysteine-S-conjugate beta-lyase activity"/>
    <property type="evidence" value="ECO:0007669"/>
    <property type="project" value="UniProtKB-EC"/>
</dbReference>
<dbReference type="RefSeq" id="WP_348715200.1">
    <property type="nucleotide sequence ID" value="NZ_CAXJIO010000010.1"/>
</dbReference>
<dbReference type="Proteomes" id="UP001497527">
    <property type="component" value="Unassembled WGS sequence"/>
</dbReference>
<organism evidence="7 8">
    <name type="scientific">Tenacibaculum polynesiense</name>
    <dbReference type="NCBI Taxonomy" id="3137857"/>
    <lineage>
        <taxon>Bacteria</taxon>
        <taxon>Pseudomonadati</taxon>
        <taxon>Bacteroidota</taxon>
        <taxon>Flavobacteriia</taxon>
        <taxon>Flavobacteriales</taxon>
        <taxon>Flavobacteriaceae</taxon>
        <taxon>Tenacibaculum</taxon>
    </lineage>
</organism>
<dbReference type="InterPro" id="IPR015422">
    <property type="entry name" value="PyrdxlP-dep_Trfase_small"/>
</dbReference>
<gene>
    <name evidence="7" type="ORF">T190423A01A_10205</name>
</gene>
<reference evidence="7 8" key="1">
    <citation type="submission" date="2024-05" db="EMBL/GenBank/DDBJ databases">
        <authorList>
            <person name="Duchaud E."/>
        </authorList>
    </citation>
    <scope>NUCLEOTIDE SEQUENCE [LARGE SCALE GENOMIC DNA]</scope>
    <source>
        <strain evidence="7">Ena-SAMPLE-TAB-13-05-2024-13:56:06:370-140308</strain>
    </source>
</reference>
<dbReference type="PANTHER" id="PTHR43525:SF1">
    <property type="entry name" value="PROTEIN MALY"/>
    <property type="match status" value="1"/>
</dbReference>
<evidence type="ECO:0000256" key="5">
    <source>
        <dbReference type="ARBA" id="ARBA00037974"/>
    </source>
</evidence>
<feature type="domain" description="Aminotransferase class I/classII large" evidence="6">
    <location>
        <begin position="60"/>
        <end position="379"/>
    </location>
</feature>
<dbReference type="Gene3D" id="3.40.640.10">
    <property type="entry name" value="Type I PLP-dependent aspartate aminotransferase-like (Major domain)"/>
    <property type="match status" value="1"/>
</dbReference>
<comment type="similarity">
    <text evidence="5">Belongs to the class-II pyridoxal-phosphate-dependent aminotransferase family. MalY/PatB cystathionine beta-lyase subfamily.</text>
</comment>
<dbReference type="InterPro" id="IPR004839">
    <property type="entry name" value="Aminotransferase_I/II_large"/>
</dbReference>
<dbReference type="InterPro" id="IPR015421">
    <property type="entry name" value="PyrdxlP-dep_Trfase_major"/>
</dbReference>
<evidence type="ECO:0000256" key="4">
    <source>
        <dbReference type="ARBA" id="ARBA00023239"/>
    </source>
</evidence>
<evidence type="ECO:0000259" key="6">
    <source>
        <dbReference type="Pfam" id="PF00155"/>
    </source>
</evidence>
<dbReference type="NCBIfam" id="TIGR04350">
    <property type="entry name" value="C_S_lyase_PatB"/>
    <property type="match status" value="1"/>
</dbReference>
<dbReference type="PANTHER" id="PTHR43525">
    <property type="entry name" value="PROTEIN MALY"/>
    <property type="match status" value="1"/>
</dbReference>
<protein>
    <recommendedName>
        <fullName evidence="2">cysteine-S-conjugate beta-lyase</fullName>
        <ecNumber evidence="2">4.4.1.13</ecNumber>
    </recommendedName>
</protein>
<dbReference type="InterPro" id="IPR051798">
    <property type="entry name" value="Class-II_PLP-Dep_Aminotrans"/>
</dbReference>
<keyword evidence="3" id="KW-0663">Pyridoxal phosphate</keyword>
<comment type="caution">
    <text evidence="7">The sequence shown here is derived from an EMBL/GenBank/DDBJ whole genome shotgun (WGS) entry which is preliminary data.</text>
</comment>
<evidence type="ECO:0000313" key="7">
    <source>
        <dbReference type="EMBL" id="CAL2101642.1"/>
    </source>
</evidence>
<proteinExistence type="inferred from homology"/>
<dbReference type="EMBL" id="CAXJIO010000010">
    <property type="protein sequence ID" value="CAL2101642.1"/>
    <property type="molecule type" value="Genomic_DNA"/>
</dbReference>
<dbReference type="InterPro" id="IPR027619">
    <property type="entry name" value="C-S_lyase_PatB-like"/>
</dbReference>
<name>A0ABM9P8B3_9FLAO</name>
<dbReference type="EC" id="4.4.1.13" evidence="2"/>
<evidence type="ECO:0000256" key="1">
    <source>
        <dbReference type="ARBA" id="ARBA00001933"/>
    </source>
</evidence>
<sequence>MNSFDTVKTNYKHSFVKSNPEMLTSMFGTTDVIPLWIADMDFEVAVPIKEALQELIDRNIYAYEFNTTGIYKAIIDWNVKRHQLKLNPESFVQVTSVLTGIAVLIKELTNKGEGVMIQTPVYHQFANVIKSTGRKVVANPLKIVEGKYRMDLATIENNFKEEAVKLFLLCNPHNPVGRVWRKEELEELVRLANAYGVTIISDEIHSDIVYAKATFHSIASLNESDNHIVILGSPAKTFGMQSISNGYLYIKNEAIHEKIKKVVSSMYLDHGSIIAGNATIAAYTKGEKWLDELLSYLENTLSWIETFLEKELPQVKLFTPEGTYQIWLDFRELGLSDKALEHVIVKQAKLALAPGSWFESSHTQFMRMNIASPLETIQKVFGQLKKAIDNGVDENFNENEEASSTCSC</sequence>
<evidence type="ECO:0000313" key="8">
    <source>
        <dbReference type="Proteomes" id="UP001497527"/>
    </source>
</evidence>
<dbReference type="Pfam" id="PF00155">
    <property type="entry name" value="Aminotran_1_2"/>
    <property type="match status" value="1"/>
</dbReference>